<evidence type="ECO:0000256" key="1">
    <source>
        <dbReference type="SAM" id="MobiDB-lite"/>
    </source>
</evidence>
<proteinExistence type="predicted"/>
<keyword evidence="2" id="KW-0732">Signal</keyword>
<dbReference type="KEGG" id="muo:115466253"/>
<feature type="compositionally biased region" description="Low complexity" evidence="1">
    <location>
        <begin position="345"/>
        <end position="359"/>
    </location>
</feature>
<feature type="chain" id="PRO_5027862801" evidence="2">
    <location>
        <begin position="29"/>
        <end position="380"/>
    </location>
</feature>
<feature type="compositionally biased region" description="Polar residues" evidence="1">
    <location>
        <begin position="98"/>
        <end position="189"/>
    </location>
</feature>
<feature type="region of interest" description="Disordered" evidence="1">
    <location>
        <begin position="260"/>
        <end position="380"/>
    </location>
</feature>
<dbReference type="GeneID" id="115466253"/>
<keyword evidence="3" id="KW-1185">Reference proteome</keyword>
<dbReference type="InParanoid" id="A0A6P7XS44"/>
<gene>
    <name evidence="4" type="primary">LOC115466253</name>
</gene>
<evidence type="ECO:0000313" key="4">
    <source>
        <dbReference type="RefSeq" id="XP_030053254.1"/>
    </source>
</evidence>
<feature type="region of interest" description="Disordered" evidence="1">
    <location>
        <begin position="26"/>
        <end position="218"/>
    </location>
</feature>
<evidence type="ECO:0000313" key="3">
    <source>
        <dbReference type="Proteomes" id="UP000515156"/>
    </source>
</evidence>
<feature type="compositionally biased region" description="Low complexity" evidence="1">
    <location>
        <begin position="190"/>
        <end position="208"/>
    </location>
</feature>
<dbReference type="Proteomes" id="UP000515156">
    <property type="component" value="Chromosome 3"/>
</dbReference>
<evidence type="ECO:0000256" key="2">
    <source>
        <dbReference type="SAM" id="SignalP"/>
    </source>
</evidence>
<feature type="signal peptide" evidence="2">
    <location>
        <begin position="1"/>
        <end position="28"/>
    </location>
</feature>
<dbReference type="AlphaFoldDB" id="A0A6P7XS44"/>
<feature type="compositionally biased region" description="Low complexity" evidence="1">
    <location>
        <begin position="321"/>
        <end position="337"/>
    </location>
</feature>
<dbReference type="RefSeq" id="XP_030053254.1">
    <property type="nucleotide sequence ID" value="XM_030197394.1"/>
</dbReference>
<organism evidence="3 4">
    <name type="scientific">Microcaecilia unicolor</name>
    <dbReference type="NCBI Taxonomy" id="1415580"/>
    <lineage>
        <taxon>Eukaryota</taxon>
        <taxon>Metazoa</taxon>
        <taxon>Chordata</taxon>
        <taxon>Craniata</taxon>
        <taxon>Vertebrata</taxon>
        <taxon>Euteleostomi</taxon>
        <taxon>Amphibia</taxon>
        <taxon>Gymnophiona</taxon>
        <taxon>Siphonopidae</taxon>
        <taxon>Microcaecilia</taxon>
    </lineage>
</organism>
<protein>
    <submittedName>
        <fullName evidence="4">P17/29C-like protein DDB_G0287399 isoform X1</fullName>
    </submittedName>
</protein>
<dbReference type="OrthoDB" id="10565621at2759"/>
<name>A0A6P7XS44_9AMPH</name>
<feature type="compositionally biased region" description="Low complexity" evidence="1">
    <location>
        <begin position="69"/>
        <end position="97"/>
    </location>
</feature>
<sequence>MGSRKAVLITSSCLLVLALCGGRSDASAVKGKPCYDPVKTPQNPGLSGIKGIPNLPPCDSLQDSKHLPSSISGNSGSVTSYPGAASPNSSILSSNSNVTPQNTSNTSGVLTQGNSISGVLTQSNSSTTGSALQLGSNSTSGVLTQGNNSTTGSGLQMGNSSTSGVLTQGNSSTTGSAFQSGNSSTSGVLTQGNSSTSGGTLQQGSGFSPGSMTQKTSNSTSGVAVVYLATSGPEESVVKVPTPSDDSVESLVFILAEQSNVPSADDDSMPDGGCGSNSDATSGEVPQQGCDSTSGSKGPVKTRPLGIKGLLFPQPCRPTQGDGSSSDSKGSSVSKDGTLFPLCGDSQDPQQDSDSTLDSNPASLPSDSFNVKNPGSVSRN</sequence>
<feature type="compositionally biased region" description="Polar residues" evidence="1">
    <location>
        <begin position="360"/>
        <end position="380"/>
    </location>
</feature>
<accession>A0A6P7XS44</accession>
<reference evidence="4" key="1">
    <citation type="submission" date="2025-08" db="UniProtKB">
        <authorList>
            <consortium name="RefSeq"/>
        </authorList>
    </citation>
    <scope>IDENTIFICATION</scope>
</reference>
<feature type="compositionally biased region" description="Polar residues" evidence="1">
    <location>
        <begin position="276"/>
        <end position="296"/>
    </location>
</feature>